<name>A0A1Q2C9P8_ANAHA</name>
<dbReference type="Proteomes" id="UP000188159">
    <property type="component" value="Chromosome"/>
</dbReference>
<gene>
    <name evidence="1" type="ORF">DO83_13035</name>
    <name evidence="2" type="ORF">G5A72_01345</name>
</gene>
<sequence>MDKTKRRQSIMEHIQKDDIIIRKGILHILDSHTGYLGLSSQLLEMGPDLMEFVRGHIFKIMESDDAKRCQFNGSVSPVLSLLESMEESDDESFIEATRVLGENLFDIMCDSVTIPAADLLCVTFQVQSVIHIALLKMNYKVTYVHREEEDAEANDIVKQRVMPTDSAKLTEAVIIDLTEYKVRLVEKKYEMLNGDKINYLSERFLQCYADLAPKKKFQILNKVINDINNHYPEDGIAKRLDMKSRLREEFTENQAFKVNEIGDKLFGNHQGKKQEFDEKIERYDMQYDTFTVAKENTVKKLEYQMLETDTGIEIKIPMEEYNTKDNVEIIEEPGGGSTIIIKNIENVKIK</sequence>
<dbReference type="GO" id="GO:0009295">
    <property type="term" value="C:nucleoid"/>
    <property type="evidence" value="ECO:0007669"/>
    <property type="project" value="InterPro"/>
</dbReference>
<dbReference type="EMBL" id="JAAITB010000002">
    <property type="protein sequence ID" value="NSJ78260.1"/>
    <property type="molecule type" value="Genomic_DNA"/>
</dbReference>
<protein>
    <submittedName>
        <fullName evidence="2">Nucleoid-associated protein</fullName>
    </submittedName>
</protein>
<evidence type="ECO:0000313" key="3">
    <source>
        <dbReference type="Proteomes" id="UP000188159"/>
    </source>
</evidence>
<dbReference type="EMBL" id="CP012098">
    <property type="protein sequence ID" value="AQP40414.1"/>
    <property type="molecule type" value="Genomic_DNA"/>
</dbReference>
<organism evidence="1 3">
    <name type="scientific">Anaerostipes hadrus</name>
    <dbReference type="NCBI Taxonomy" id="649756"/>
    <lineage>
        <taxon>Bacteria</taxon>
        <taxon>Bacillati</taxon>
        <taxon>Bacillota</taxon>
        <taxon>Clostridia</taxon>
        <taxon>Lachnospirales</taxon>
        <taxon>Lachnospiraceae</taxon>
        <taxon>Anaerostipes</taxon>
    </lineage>
</organism>
<evidence type="ECO:0000313" key="2">
    <source>
        <dbReference type="EMBL" id="NSJ78260.1"/>
    </source>
</evidence>
<evidence type="ECO:0000313" key="4">
    <source>
        <dbReference type="Proteomes" id="UP001644750"/>
    </source>
</evidence>
<proteinExistence type="predicted"/>
<accession>A0A1Q2C9P8</accession>
<evidence type="ECO:0000313" key="1">
    <source>
        <dbReference type="EMBL" id="AQP40414.1"/>
    </source>
</evidence>
<reference evidence="2" key="3">
    <citation type="submission" date="2020-02" db="EMBL/GenBank/DDBJ databases">
        <authorList>
            <person name="Littmann E."/>
            <person name="Sorbara M."/>
        </authorList>
    </citation>
    <scope>NUCLEOTIDE SEQUENCE</scope>
    <source>
        <strain evidence="2">MSK.14.57</strain>
    </source>
</reference>
<reference evidence="1 3" key="1">
    <citation type="journal article" date="2016" name="Sci. Rep.">
        <title>Accelerated dysbiosis of gut microbiota during aggravation of DSS-induced colitis by a butyrate-producing bacterium.</title>
        <authorList>
            <person name="Zhang Q."/>
            <person name="Wu Y."/>
            <person name="Wang J."/>
            <person name="Wu G."/>
            <person name="Long W."/>
            <person name="Xue Z."/>
            <person name="Wang L."/>
            <person name="Zhang X."/>
            <person name="Pang X."/>
            <person name="Zhao Y."/>
            <person name="Zhao L."/>
            <person name="Zhang C."/>
        </authorList>
    </citation>
    <scope>NUCLEOTIDE SEQUENCE [LARGE SCALE GENOMIC DNA]</scope>
    <source>
        <strain evidence="1 3">BPB5</strain>
    </source>
</reference>
<dbReference type="AlphaFoldDB" id="A0A1Q2C9P8"/>
<dbReference type="Proteomes" id="UP001644750">
    <property type="component" value="Unassembled WGS sequence"/>
</dbReference>
<reference evidence="2 4" key="2">
    <citation type="journal article" date="2020" name="Cell Host Microbe">
        <title>Functional and Genomic Variation between Human-Derived Isolates of Lachnospiraceae Reveals Inter- and Intra-Species Diversity.</title>
        <authorList>
            <person name="Sorbara M.T."/>
            <person name="Littmann E.R."/>
            <person name="Fontana E."/>
            <person name="Moody T.U."/>
            <person name="Kohout C.E."/>
            <person name="Gjonbalaj M."/>
            <person name="Eaton V."/>
            <person name="Seok R."/>
            <person name="Leiner I.M."/>
            <person name="Pamer E.G."/>
        </authorList>
    </citation>
    <scope>NUCLEOTIDE SEQUENCE [LARGE SCALE GENOMIC DNA]</scope>
    <source>
        <strain evidence="2 4">MSK.14.57</strain>
    </source>
</reference>
<dbReference type="OrthoDB" id="3171075at2"/>
<dbReference type="InterPro" id="IPR007358">
    <property type="entry name" value="Nucleoid_associated_NdpA"/>
</dbReference>
<dbReference type="Pfam" id="PF04245">
    <property type="entry name" value="NA37"/>
    <property type="match status" value="1"/>
</dbReference>
<keyword evidence="4" id="KW-1185">Reference proteome</keyword>